<proteinExistence type="predicted"/>
<name>A0ACC2QYF6_9NEOP</name>
<evidence type="ECO:0000313" key="1">
    <source>
        <dbReference type="EMBL" id="KAJ8729185.1"/>
    </source>
</evidence>
<gene>
    <name evidence="1" type="ORF">PYW08_000766</name>
</gene>
<organism evidence="1 2">
    <name type="scientific">Mythimna loreyi</name>
    <dbReference type="NCBI Taxonomy" id="667449"/>
    <lineage>
        <taxon>Eukaryota</taxon>
        <taxon>Metazoa</taxon>
        <taxon>Ecdysozoa</taxon>
        <taxon>Arthropoda</taxon>
        <taxon>Hexapoda</taxon>
        <taxon>Insecta</taxon>
        <taxon>Pterygota</taxon>
        <taxon>Neoptera</taxon>
        <taxon>Endopterygota</taxon>
        <taxon>Lepidoptera</taxon>
        <taxon>Glossata</taxon>
        <taxon>Ditrysia</taxon>
        <taxon>Noctuoidea</taxon>
        <taxon>Noctuidae</taxon>
        <taxon>Noctuinae</taxon>
        <taxon>Hadenini</taxon>
        <taxon>Mythimna</taxon>
    </lineage>
</organism>
<dbReference type="Proteomes" id="UP001231649">
    <property type="component" value="Chromosome 10"/>
</dbReference>
<accession>A0ACC2QYF6</accession>
<protein>
    <submittedName>
        <fullName evidence="1">Uncharacterized protein</fullName>
    </submittedName>
</protein>
<sequence length="252" mass="28899">MKYYFLILSFIHMTKCDVEPRIIDGEEASIKQFPHSVFLRIANHPLLWGTSLCGASIIHQRMLLTAAHCLMHSNKESNISVFVGDANKWKGLQSSIHSFFVHTKFKRQTVLNDIALVRLKTDLKFNERVKRVALMKNPPYNEKAQVAGWGLLANNVSTDQLYFIDQYVWERELCNKREPLLTDGKFCASSRNSSAVERGDSGSALIVRGYIQIGLVSYKIPSVSKSLVVYTDTGYYYDWIRKTSRKLYCYVP</sequence>
<comment type="caution">
    <text evidence="1">The sequence shown here is derived from an EMBL/GenBank/DDBJ whole genome shotgun (WGS) entry which is preliminary data.</text>
</comment>
<reference evidence="1" key="1">
    <citation type="submission" date="2023-03" db="EMBL/GenBank/DDBJ databases">
        <title>Chromosome-level genomes of two armyworms, Mythimna separata and Mythimna loreyi, provide insights into the biosynthesis and reception of sex pheromones.</title>
        <authorList>
            <person name="Zhao H."/>
        </authorList>
    </citation>
    <scope>NUCLEOTIDE SEQUENCE</scope>
    <source>
        <strain evidence="1">BeijingLab</strain>
    </source>
</reference>
<keyword evidence="2" id="KW-1185">Reference proteome</keyword>
<dbReference type="EMBL" id="CM056786">
    <property type="protein sequence ID" value="KAJ8729185.1"/>
    <property type="molecule type" value="Genomic_DNA"/>
</dbReference>
<evidence type="ECO:0000313" key="2">
    <source>
        <dbReference type="Proteomes" id="UP001231649"/>
    </source>
</evidence>